<feature type="compositionally biased region" description="Polar residues" evidence="1">
    <location>
        <begin position="62"/>
        <end position="87"/>
    </location>
</feature>
<protein>
    <submittedName>
        <fullName evidence="3">Uncharacterized protein</fullName>
    </submittedName>
</protein>
<name>A0A087UKM0_STEMI</name>
<gene>
    <name evidence="3" type="ORF">X975_02169</name>
</gene>
<sequence>MSVFNLSGILLLFYFSGALSSRIPRDIEIYSEEDGSDEILVVASTILPLEIDDIATTQVETATSAEANENPTIQTEDSNPSETNGVTVQPEEPEKPSQPEEPESTVQPIEPDRPIPPAFIPFDPRVRGLNIGLSSVLLDLNRRLIFTRRVPLELVIKVLVLSSKIERLGGEVNEVNRDMMRIVPPLLPEAFKAAACTSF</sequence>
<feature type="non-terminal residue" evidence="3">
    <location>
        <position position="199"/>
    </location>
</feature>
<feature type="chain" id="PRO_5001830593" evidence="2">
    <location>
        <begin position="21"/>
        <end position="199"/>
    </location>
</feature>
<feature type="region of interest" description="Disordered" evidence="1">
    <location>
        <begin position="62"/>
        <end position="115"/>
    </location>
</feature>
<evidence type="ECO:0000256" key="1">
    <source>
        <dbReference type="SAM" id="MobiDB-lite"/>
    </source>
</evidence>
<organism evidence="3 4">
    <name type="scientific">Stegodyphus mimosarum</name>
    <name type="common">African social velvet spider</name>
    <dbReference type="NCBI Taxonomy" id="407821"/>
    <lineage>
        <taxon>Eukaryota</taxon>
        <taxon>Metazoa</taxon>
        <taxon>Ecdysozoa</taxon>
        <taxon>Arthropoda</taxon>
        <taxon>Chelicerata</taxon>
        <taxon>Arachnida</taxon>
        <taxon>Araneae</taxon>
        <taxon>Araneomorphae</taxon>
        <taxon>Entelegynae</taxon>
        <taxon>Eresoidea</taxon>
        <taxon>Eresidae</taxon>
        <taxon>Stegodyphus</taxon>
    </lineage>
</organism>
<dbReference type="AlphaFoldDB" id="A0A087UKM0"/>
<dbReference type="OrthoDB" id="6436884at2759"/>
<reference evidence="3 4" key="1">
    <citation type="submission" date="2013-11" db="EMBL/GenBank/DDBJ databases">
        <title>Genome sequencing of Stegodyphus mimosarum.</title>
        <authorList>
            <person name="Bechsgaard J."/>
        </authorList>
    </citation>
    <scope>NUCLEOTIDE SEQUENCE [LARGE SCALE GENOMIC DNA]</scope>
</reference>
<keyword evidence="4" id="KW-1185">Reference proteome</keyword>
<evidence type="ECO:0000256" key="2">
    <source>
        <dbReference type="SAM" id="SignalP"/>
    </source>
</evidence>
<evidence type="ECO:0000313" key="4">
    <source>
        <dbReference type="Proteomes" id="UP000054359"/>
    </source>
</evidence>
<dbReference type="EMBL" id="KK120269">
    <property type="protein sequence ID" value="KFM77909.1"/>
    <property type="molecule type" value="Genomic_DNA"/>
</dbReference>
<proteinExistence type="predicted"/>
<dbReference type="Proteomes" id="UP000054359">
    <property type="component" value="Unassembled WGS sequence"/>
</dbReference>
<accession>A0A087UKM0</accession>
<keyword evidence="2" id="KW-0732">Signal</keyword>
<evidence type="ECO:0000313" key="3">
    <source>
        <dbReference type="EMBL" id="KFM77909.1"/>
    </source>
</evidence>
<feature type="signal peptide" evidence="2">
    <location>
        <begin position="1"/>
        <end position="20"/>
    </location>
</feature>